<dbReference type="InterPro" id="IPR016181">
    <property type="entry name" value="Acyl_CoA_acyltransferase"/>
</dbReference>
<protein>
    <submittedName>
        <fullName evidence="2">GCN5-related N-acetyltransferase domain protein</fullName>
    </submittedName>
</protein>
<dbReference type="GO" id="GO:1990189">
    <property type="term" value="F:protein N-terminal-serine acetyltransferase activity"/>
    <property type="evidence" value="ECO:0007669"/>
    <property type="project" value="TreeGrafter"/>
</dbReference>
<name>T0Z0C5_9ZZZZ</name>
<dbReference type="PANTHER" id="PTHR43441:SF6">
    <property type="entry name" value="N-ACETYLTRANSFERASE DOMAIN-CONTAINING PROTEIN"/>
    <property type="match status" value="1"/>
</dbReference>
<accession>T0Z0C5</accession>
<gene>
    <name evidence="2" type="ORF">B1B_16077</name>
</gene>
<dbReference type="InterPro" id="IPR051908">
    <property type="entry name" value="Ribosomal_N-acetyltransferase"/>
</dbReference>
<keyword evidence="2" id="KW-0808">Transferase</keyword>
<dbReference type="Pfam" id="PF13302">
    <property type="entry name" value="Acetyltransf_3"/>
    <property type="match status" value="1"/>
</dbReference>
<reference evidence="2" key="1">
    <citation type="submission" date="2013-08" db="EMBL/GenBank/DDBJ databases">
        <authorList>
            <person name="Mendez C."/>
            <person name="Richter M."/>
            <person name="Ferrer M."/>
            <person name="Sanchez J."/>
        </authorList>
    </citation>
    <scope>NUCLEOTIDE SEQUENCE</scope>
</reference>
<dbReference type="Gene3D" id="3.40.630.30">
    <property type="match status" value="1"/>
</dbReference>
<dbReference type="AlphaFoldDB" id="T0Z0C5"/>
<sequence length="162" mass="18262">MNDPEAVAPWDRFEVDSYEGLAHSLREAPTDPRSLAPRLVVVRREDGKPLGVVGYYLAHNALDTVDLWYAICLPEERGKGYGTEAVSLLTDFVFSQQKVSRVGAVADVENPASYHLLERLGFSLEGRMRQALFHHGQWHDVVIYGLTREEWERKGPSLPGRS</sequence>
<dbReference type="InterPro" id="IPR000182">
    <property type="entry name" value="GNAT_dom"/>
</dbReference>
<proteinExistence type="predicted"/>
<dbReference type="CDD" id="cd04301">
    <property type="entry name" value="NAT_SF"/>
    <property type="match status" value="1"/>
</dbReference>
<dbReference type="PROSITE" id="PS51186">
    <property type="entry name" value="GNAT"/>
    <property type="match status" value="1"/>
</dbReference>
<dbReference type="GO" id="GO:0005737">
    <property type="term" value="C:cytoplasm"/>
    <property type="evidence" value="ECO:0007669"/>
    <property type="project" value="TreeGrafter"/>
</dbReference>
<dbReference type="EMBL" id="AUZY01010689">
    <property type="protein sequence ID" value="EQD37602.1"/>
    <property type="molecule type" value="Genomic_DNA"/>
</dbReference>
<comment type="caution">
    <text evidence="2">The sequence shown here is derived from an EMBL/GenBank/DDBJ whole genome shotgun (WGS) entry which is preliminary data.</text>
</comment>
<dbReference type="PANTHER" id="PTHR43441">
    <property type="entry name" value="RIBOSOMAL-PROTEIN-SERINE ACETYLTRANSFERASE"/>
    <property type="match status" value="1"/>
</dbReference>
<evidence type="ECO:0000259" key="1">
    <source>
        <dbReference type="PROSITE" id="PS51186"/>
    </source>
</evidence>
<reference evidence="2" key="2">
    <citation type="journal article" date="2014" name="ISME J.">
        <title>Microbial stratification in low pH oxic and suboxic macroscopic growths along an acid mine drainage.</title>
        <authorList>
            <person name="Mendez-Garcia C."/>
            <person name="Mesa V."/>
            <person name="Sprenger R.R."/>
            <person name="Richter M."/>
            <person name="Diez M.S."/>
            <person name="Solano J."/>
            <person name="Bargiela R."/>
            <person name="Golyshina O.V."/>
            <person name="Manteca A."/>
            <person name="Ramos J.L."/>
            <person name="Gallego J.R."/>
            <person name="Llorente I."/>
            <person name="Martins Dos Santos V.A."/>
            <person name="Jensen O.N."/>
            <person name="Pelaez A.I."/>
            <person name="Sanchez J."/>
            <person name="Ferrer M."/>
        </authorList>
    </citation>
    <scope>NUCLEOTIDE SEQUENCE</scope>
</reference>
<organism evidence="2">
    <name type="scientific">mine drainage metagenome</name>
    <dbReference type="NCBI Taxonomy" id="410659"/>
    <lineage>
        <taxon>unclassified sequences</taxon>
        <taxon>metagenomes</taxon>
        <taxon>ecological metagenomes</taxon>
    </lineage>
</organism>
<dbReference type="GO" id="GO:0008999">
    <property type="term" value="F:protein-N-terminal-alanine acetyltransferase activity"/>
    <property type="evidence" value="ECO:0007669"/>
    <property type="project" value="TreeGrafter"/>
</dbReference>
<dbReference type="SUPFAM" id="SSF55729">
    <property type="entry name" value="Acyl-CoA N-acyltransferases (Nat)"/>
    <property type="match status" value="1"/>
</dbReference>
<evidence type="ECO:0000313" key="2">
    <source>
        <dbReference type="EMBL" id="EQD37602.1"/>
    </source>
</evidence>
<feature type="domain" description="N-acetyltransferase" evidence="1">
    <location>
        <begin position="1"/>
        <end position="149"/>
    </location>
</feature>